<protein>
    <submittedName>
        <fullName evidence="2">DUF397 domain-containing protein</fullName>
    </submittedName>
</protein>
<feature type="domain" description="DUF397" evidence="1">
    <location>
        <begin position="4"/>
        <end position="56"/>
    </location>
</feature>
<dbReference type="EMBL" id="VMNX01000109">
    <property type="protein sequence ID" value="MPY51802.1"/>
    <property type="molecule type" value="Genomic_DNA"/>
</dbReference>
<organism evidence="2 3">
    <name type="scientific">Streptomyces acidicola</name>
    <dbReference type="NCBI Taxonomy" id="2596892"/>
    <lineage>
        <taxon>Bacteria</taxon>
        <taxon>Bacillati</taxon>
        <taxon>Actinomycetota</taxon>
        <taxon>Actinomycetes</taxon>
        <taxon>Kitasatosporales</taxon>
        <taxon>Streptomycetaceae</taxon>
        <taxon>Streptomyces</taxon>
    </lineage>
</organism>
<dbReference type="Pfam" id="PF04149">
    <property type="entry name" value="DUF397"/>
    <property type="match status" value="1"/>
</dbReference>
<evidence type="ECO:0000313" key="3">
    <source>
        <dbReference type="Proteomes" id="UP000373149"/>
    </source>
</evidence>
<accession>A0A5N8WXL4</accession>
<proteinExistence type="predicted"/>
<keyword evidence="3" id="KW-1185">Reference proteome</keyword>
<reference evidence="2 3" key="1">
    <citation type="submission" date="2019-09" db="EMBL/GenBank/DDBJ databases">
        <authorList>
            <person name="Duangmal K."/>
            <person name="Teo W.F.A."/>
            <person name="Lipun K."/>
        </authorList>
    </citation>
    <scope>NUCLEOTIDE SEQUENCE [LARGE SCALE GENOMIC DNA]</scope>
    <source>
        <strain evidence="2 3">K1PN6</strain>
    </source>
</reference>
<name>A0A5N8WXL4_9ACTN</name>
<evidence type="ECO:0000313" key="2">
    <source>
        <dbReference type="EMBL" id="MPY51802.1"/>
    </source>
</evidence>
<evidence type="ECO:0000259" key="1">
    <source>
        <dbReference type="Pfam" id="PF04149"/>
    </source>
</evidence>
<dbReference type="InterPro" id="IPR007278">
    <property type="entry name" value="DUF397"/>
</dbReference>
<dbReference type="AlphaFoldDB" id="A0A5N8WXL4"/>
<dbReference type="RefSeq" id="WP_152866086.1">
    <property type="nucleotide sequence ID" value="NZ_VMNX01000109.1"/>
</dbReference>
<gene>
    <name evidence="2" type="ORF">FPZ41_25830</name>
</gene>
<sequence length="62" mass="6818">MPELRWQKSSYSQEASSCVYLATAPDTTLHLRESDEPDVVLHTSRAALAALMATVKQDVVKA</sequence>
<dbReference type="Proteomes" id="UP000373149">
    <property type="component" value="Unassembled WGS sequence"/>
</dbReference>
<comment type="caution">
    <text evidence="2">The sequence shown here is derived from an EMBL/GenBank/DDBJ whole genome shotgun (WGS) entry which is preliminary data.</text>
</comment>